<organism evidence="12 13">
    <name type="scientific">Actinidia chinensis var. chinensis</name>
    <name type="common">Chinese soft-hair kiwi</name>
    <dbReference type="NCBI Taxonomy" id="1590841"/>
    <lineage>
        <taxon>Eukaryota</taxon>
        <taxon>Viridiplantae</taxon>
        <taxon>Streptophyta</taxon>
        <taxon>Embryophyta</taxon>
        <taxon>Tracheophyta</taxon>
        <taxon>Spermatophyta</taxon>
        <taxon>Magnoliopsida</taxon>
        <taxon>eudicotyledons</taxon>
        <taxon>Gunneridae</taxon>
        <taxon>Pentapetalae</taxon>
        <taxon>asterids</taxon>
        <taxon>Ericales</taxon>
        <taxon>Actinidiaceae</taxon>
        <taxon>Actinidia</taxon>
    </lineage>
</organism>
<keyword evidence="4" id="KW-0109">Calcium transport</keyword>
<evidence type="ECO:0000256" key="1">
    <source>
        <dbReference type="ARBA" id="ARBA00004141"/>
    </source>
</evidence>
<reference evidence="12 13" key="1">
    <citation type="submission" date="2017-07" db="EMBL/GenBank/DDBJ databases">
        <title>An improved, manually edited Actinidia chinensis var. chinensis (kiwifruit) genome highlights the challenges associated with draft genomes and gene prediction in plants.</title>
        <authorList>
            <person name="Pilkington S."/>
            <person name="Crowhurst R."/>
            <person name="Hilario E."/>
            <person name="Nardozza S."/>
            <person name="Fraser L."/>
            <person name="Peng Y."/>
            <person name="Gunaseelan K."/>
            <person name="Simpson R."/>
            <person name="Tahir J."/>
            <person name="Deroles S."/>
            <person name="Templeton K."/>
            <person name="Luo Z."/>
            <person name="Davy M."/>
            <person name="Cheng C."/>
            <person name="Mcneilage M."/>
            <person name="Scaglione D."/>
            <person name="Liu Y."/>
            <person name="Zhang Q."/>
            <person name="Datson P."/>
            <person name="De Silva N."/>
            <person name="Gardiner S."/>
            <person name="Bassett H."/>
            <person name="Chagne D."/>
            <person name="Mccallum J."/>
            <person name="Dzierzon H."/>
            <person name="Deng C."/>
            <person name="Wang Y.-Y."/>
            <person name="Barron N."/>
            <person name="Manako K."/>
            <person name="Bowen J."/>
            <person name="Foster T."/>
            <person name="Erridge Z."/>
            <person name="Tiffin H."/>
            <person name="Waite C."/>
            <person name="Davies K."/>
            <person name="Grierson E."/>
            <person name="Laing W."/>
            <person name="Kirk R."/>
            <person name="Chen X."/>
            <person name="Wood M."/>
            <person name="Montefiori M."/>
            <person name="Brummell D."/>
            <person name="Schwinn K."/>
            <person name="Catanach A."/>
            <person name="Fullerton C."/>
            <person name="Li D."/>
            <person name="Meiyalaghan S."/>
            <person name="Nieuwenhuizen N."/>
            <person name="Read N."/>
            <person name="Prakash R."/>
            <person name="Hunter D."/>
            <person name="Zhang H."/>
            <person name="Mckenzie M."/>
            <person name="Knabel M."/>
            <person name="Harris A."/>
            <person name="Allan A."/>
            <person name="Chen A."/>
            <person name="Janssen B."/>
            <person name="Plunkett B."/>
            <person name="Dwamena C."/>
            <person name="Voogd C."/>
            <person name="Leif D."/>
            <person name="Lafferty D."/>
            <person name="Souleyre E."/>
            <person name="Varkonyi-Gasic E."/>
            <person name="Gambi F."/>
            <person name="Hanley J."/>
            <person name="Yao J.-L."/>
            <person name="Cheung J."/>
            <person name="David K."/>
            <person name="Warren B."/>
            <person name="Marsh K."/>
            <person name="Snowden K."/>
            <person name="Lin-Wang K."/>
            <person name="Brian L."/>
            <person name="Martinez-Sanchez M."/>
            <person name="Wang M."/>
            <person name="Ileperuma N."/>
            <person name="Macnee N."/>
            <person name="Campin R."/>
            <person name="Mcatee P."/>
            <person name="Drummond R."/>
            <person name="Espley R."/>
            <person name="Ireland H."/>
            <person name="Wu R."/>
            <person name="Atkinson R."/>
            <person name="Karunairetnam S."/>
            <person name="Bulley S."/>
            <person name="Chunkath S."/>
            <person name="Hanley Z."/>
            <person name="Storey R."/>
            <person name="Thrimawithana A."/>
            <person name="Thomson S."/>
            <person name="David C."/>
            <person name="Testolin R."/>
        </authorList>
    </citation>
    <scope>NUCLEOTIDE SEQUENCE [LARGE SCALE GENOMIC DNA]</scope>
    <source>
        <strain evidence="13">cv. Red5</strain>
        <tissue evidence="12">Young leaf</tissue>
    </source>
</reference>
<keyword evidence="6" id="KW-0106">Calcium</keyword>
<dbReference type="EMBL" id="NKQK01000011">
    <property type="protein sequence ID" value="PSS17220.1"/>
    <property type="molecule type" value="Genomic_DNA"/>
</dbReference>
<feature type="transmembrane region" description="Helical" evidence="10">
    <location>
        <begin position="270"/>
        <end position="291"/>
    </location>
</feature>
<dbReference type="PANTHER" id="PTHR13462:SF17">
    <property type="entry name" value="CALCIUM UNIPORTER PROTEIN 4, MITOCHONDRIAL"/>
    <property type="match status" value="1"/>
</dbReference>
<evidence type="ECO:0000259" key="11">
    <source>
        <dbReference type="Pfam" id="PF04678"/>
    </source>
</evidence>
<dbReference type="Pfam" id="PF04678">
    <property type="entry name" value="MCU"/>
    <property type="match status" value="1"/>
</dbReference>
<dbReference type="GO" id="GO:0005262">
    <property type="term" value="F:calcium channel activity"/>
    <property type="evidence" value="ECO:0007669"/>
    <property type="project" value="TreeGrafter"/>
</dbReference>
<dbReference type="InParanoid" id="A0A2R6QXV0"/>
<evidence type="ECO:0000256" key="5">
    <source>
        <dbReference type="ARBA" id="ARBA00022692"/>
    </source>
</evidence>
<evidence type="ECO:0000256" key="3">
    <source>
        <dbReference type="ARBA" id="ARBA00022448"/>
    </source>
</evidence>
<feature type="transmembrane region" description="Helical" evidence="10">
    <location>
        <begin position="244"/>
        <end position="264"/>
    </location>
</feature>
<proteinExistence type="inferred from homology"/>
<keyword evidence="3" id="KW-0813">Transport</keyword>
<dbReference type="AlphaFoldDB" id="A0A2R6QXV0"/>
<evidence type="ECO:0000256" key="6">
    <source>
        <dbReference type="ARBA" id="ARBA00022837"/>
    </source>
</evidence>
<dbReference type="Gramene" id="PSS17220">
    <property type="protein sequence ID" value="PSS17220"/>
    <property type="gene ID" value="CEY00_Acc12008"/>
</dbReference>
<name>A0A2R6QXV0_ACTCC</name>
<evidence type="ECO:0000313" key="13">
    <source>
        <dbReference type="Proteomes" id="UP000241394"/>
    </source>
</evidence>
<keyword evidence="5 10" id="KW-0812">Transmembrane</keyword>
<dbReference type="InterPro" id="IPR006769">
    <property type="entry name" value="MCU_C"/>
</dbReference>
<comment type="similarity">
    <text evidence="2">Belongs to the MCU (TC 1.A.77) family.</text>
</comment>
<evidence type="ECO:0000256" key="10">
    <source>
        <dbReference type="SAM" id="Phobius"/>
    </source>
</evidence>
<dbReference type="PANTHER" id="PTHR13462">
    <property type="entry name" value="CALCIUM UNIPORTER PROTEIN, MITOCHONDRIAL"/>
    <property type="match status" value="1"/>
</dbReference>
<evidence type="ECO:0000256" key="4">
    <source>
        <dbReference type="ARBA" id="ARBA00022568"/>
    </source>
</evidence>
<dbReference type="OMA" id="GCGNEAQ"/>
<accession>A0A2R6QXV0</accession>
<evidence type="ECO:0000256" key="8">
    <source>
        <dbReference type="ARBA" id="ARBA00023065"/>
    </source>
</evidence>
<dbReference type="GO" id="GO:0036444">
    <property type="term" value="P:calcium import into the mitochondrion"/>
    <property type="evidence" value="ECO:0007669"/>
    <property type="project" value="TreeGrafter"/>
</dbReference>
<sequence length="352" mass="39962">MALRRTLAKRLFTKNTDSFPIATLDHSPISSPKTAIPPNAAKTNFHYELLTAPDSTDRGFFRRFLQMRALNQAARLPEFLSIPVGDILREKLKSMNVSSDRLRLDGLSPPAPAILGSSDSIDGITVHDARKIMRLAQLEKVRSALRKIPANSISYSDYVETCVDVCSNRDQGVEFAKKLDESGSVIVLGNVVFLRPEQVAKSMEKIITTSIATPNDPRKKELDHMEHQKAQIDRKAQYLVQAELYCGLGYIVLQALGLMRLTFWELSWDVMEPICFFLTSFHFALAYAFFLRTWKEPSFESFSQRRFKAKQKKLMEIHSFDVEKYNQLCRAFYANHCDFTSSAYFSASGSST</sequence>
<protein>
    <submittedName>
        <fullName evidence="12">Calcium uniporter protein</fullName>
    </submittedName>
</protein>
<keyword evidence="13" id="KW-1185">Reference proteome</keyword>
<dbReference type="InterPro" id="IPR039055">
    <property type="entry name" value="MCU_fam"/>
</dbReference>
<dbReference type="STRING" id="1590841.A0A2R6QXV0"/>
<comment type="subcellular location">
    <subcellularLocation>
        <location evidence="1">Membrane</location>
        <topology evidence="1">Multi-pass membrane protein</topology>
    </subcellularLocation>
</comment>
<keyword evidence="8" id="KW-0406">Ion transport</keyword>
<gene>
    <name evidence="12" type="ORF">CEY00_Acc12008</name>
</gene>
<keyword evidence="9 10" id="KW-0472">Membrane</keyword>
<evidence type="ECO:0000256" key="2">
    <source>
        <dbReference type="ARBA" id="ARBA00005653"/>
    </source>
</evidence>
<evidence type="ECO:0000313" key="12">
    <source>
        <dbReference type="EMBL" id="PSS17220.1"/>
    </source>
</evidence>
<keyword evidence="7 10" id="KW-1133">Transmembrane helix</keyword>
<evidence type="ECO:0000256" key="9">
    <source>
        <dbReference type="ARBA" id="ARBA00023136"/>
    </source>
</evidence>
<dbReference type="OrthoDB" id="278338at2759"/>
<evidence type="ECO:0000256" key="7">
    <source>
        <dbReference type="ARBA" id="ARBA00022989"/>
    </source>
</evidence>
<dbReference type="GO" id="GO:0015292">
    <property type="term" value="F:uniporter activity"/>
    <property type="evidence" value="ECO:0007669"/>
    <property type="project" value="TreeGrafter"/>
</dbReference>
<comment type="caution">
    <text evidence="12">The sequence shown here is derived from an EMBL/GenBank/DDBJ whole genome shotgun (WGS) entry which is preliminary data.</text>
</comment>
<dbReference type="GO" id="GO:1990246">
    <property type="term" value="C:uniplex complex"/>
    <property type="evidence" value="ECO:0007669"/>
    <property type="project" value="TreeGrafter"/>
</dbReference>
<dbReference type="GO" id="GO:0051560">
    <property type="term" value="P:mitochondrial calcium ion homeostasis"/>
    <property type="evidence" value="ECO:0007669"/>
    <property type="project" value="InterPro"/>
</dbReference>
<reference evidence="13" key="2">
    <citation type="journal article" date="2018" name="BMC Genomics">
        <title>A manually annotated Actinidia chinensis var. chinensis (kiwifruit) genome highlights the challenges associated with draft genomes and gene prediction in plants.</title>
        <authorList>
            <person name="Pilkington S.M."/>
            <person name="Crowhurst R."/>
            <person name="Hilario E."/>
            <person name="Nardozza S."/>
            <person name="Fraser L."/>
            <person name="Peng Y."/>
            <person name="Gunaseelan K."/>
            <person name="Simpson R."/>
            <person name="Tahir J."/>
            <person name="Deroles S.C."/>
            <person name="Templeton K."/>
            <person name="Luo Z."/>
            <person name="Davy M."/>
            <person name="Cheng C."/>
            <person name="McNeilage M."/>
            <person name="Scaglione D."/>
            <person name="Liu Y."/>
            <person name="Zhang Q."/>
            <person name="Datson P."/>
            <person name="De Silva N."/>
            <person name="Gardiner S.E."/>
            <person name="Bassett H."/>
            <person name="Chagne D."/>
            <person name="McCallum J."/>
            <person name="Dzierzon H."/>
            <person name="Deng C."/>
            <person name="Wang Y.Y."/>
            <person name="Barron L."/>
            <person name="Manako K."/>
            <person name="Bowen J."/>
            <person name="Foster T.M."/>
            <person name="Erridge Z.A."/>
            <person name="Tiffin H."/>
            <person name="Waite C.N."/>
            <person name="Davies K.M."/>
            <person name="Grierson E.P."/>
            <person name="Laing W.A."/>
            <person name="Kirk R."/>
            <person name="Chen X."/>
            <person name="Wood M."/>
            <person name="Montefiori M."/>
            <person name="Brummell D.A."/>
            <person name="Schwinn K.E."/>
            <person name="Catanach A."/>
            <person name="Fullerton C."/>
            <person name="Li D."/>
            <person name="Meiyalaghan S."/>
            <person name="Nieuwenhuizen N."/>
            <person name="Read N."/>
            <person name="Prakash R."/>
            <person name="Hunter D."/>
            <person name="Zhang H."/>
            <person name="McKenzie M."/>
            <person name="Knabel M."/>
            <person name="Harris A."/>
            <person name="Allan A.C."/>
            <person name="Gleave A."/>
            <person name="Chen A."/>
            <person name="Janssen B.J."/>
            <person name="Plunkett B."/>
            <person name="Ampomah-Dwamena C."/>
            <person name="Voogd C."/>
            <person name="Leif D."/>
            <person name="Lafferty D."/>
            <person name="Souleyre E.J.F."/>
            <person name="Varkonyi-Gasic E."/>
            <person name="Gambi F."/>
            <person name="Hanley J."/>
            <person name="Yao J.L."/>
            <person name="Cheung J."/>
            <person name="David K.M."/>
            <person name="Warren B."/>
            <person name="Marsh K."/>
            <person name="Snowden K.C."/>
            <person name="Lin-Wang K."/>
            <person name="Brian L."/>
            <person name="Martinez-Sanchez M."/>
            <person name="Wang M."/>
            <person name="Ileperuma N."/>
            <person name="Macnee N."/>
            <person name="Campin R."/>
            <person name="McAtee P."/>
            <person name="Drummond R.S.M."/>
            <person name="Espley R.V."/>
            <person name="Ireland H.S."/>
            <person name="Wu R."/>
            <person name="Atkinson R.G."/>
            <person name="Karunairetnam S."/>
            <person name="Bulley S."/>
            <person name="Chunkath S."/>
            <person name="Hanley Z."/>
            <person name="Storey R."/>
            <person name="Thrimawithana A.H."/>
            <person name="Thomson S."/>
            <person name="David C."/>
            <person name="Testolin R."/>
            <person name="Huang H."/>
            <person name="Hellens R.P."/>
            <person name="Schaffer R.J."/>
        </authorList>
    </citation>
    <scope>NUCLEOTIDE SEQUENCE [LARGE SCALE GENOMIC DNA]</scope>
    <source>
        <strain evidence="13">cv. Red5</strain>
    </source>
</reference>
<dbReference type="Proteomes" id="UP000241394">
    <property type="component" value="Chromosome LG11"/>
</dbReference>
<feature type="domain" description="Calcium uniporter protein C-terminal" evidence="11">
    <location>
        <begin position="170"/>
        <end position="328"/>
    </location>
</feature>